<dbReference type="Gene3D" id="1.20.1530.20">
    <property type="match status" value="2"/>
</dbReference>
<dbReference type="InterPro" id="IPR038770">
    <property type="entry name" value="Na+/solute_symporter_sf"/>
</dbReference>
<feature type="transmembrane region" description="Helical" evidence="8">
    <location>
        <begin position="66"/>
        <end position="88"/>
    </location>
</feature>
<evidence type="ECO:0000256" key="7">
    <source>
        <dbReference type="ARBA" id="ARBA00023136"/>
    </source>
</evidence>
<feature type="transmembrane region" description="Helical" evidence="8">
    <location>
        <begin position="222"/>
        <end position="244"/>
    </location>
</feature>
<evidence type="ECO:0000256" key="1">
    <source>
        <dbReference type="ARBA" id="ARBA00004651"/>
    </source>
</evidence>
<comment type="caution">
    <text evidence="9">The sequence shown here is derived from an EMBL/GenBank/DDBJ whole genome shotgun (WGS) entry which is preliminary data.</text>
</comment>
<feature type="transmembrane region" description="Helical" evidence="8">
    <location>
        <begin position="127"/>
        <end position="145"/>
    </location>
</feature>
<dbReference type="Proteomes" id="UP001596047">
    <property type="component" value="Unassembled WGS sequence"/>
</dbReference>
<proteinExistence type="inferred from homology"/>
<gene>
    <name evidence="9" type="ORF">ACFPYJ_30340</name>
</gene>
<accession>A0ABW0W562</accession>
<dbReference type="PANTHER" id="PTHR36838">
    <property type="entry name" value="AUXIN EFFLUX CARRIER FAMILY PROTEIN"/>
    <property type="match status" value="1"/>
</dbReference>
<feature type="transmembrane region" description="Helical" evidence="8">
    <location>
        <begin position="165"/>
        <end position="186"/>
    </location>
</feature>
<dbReference type="PANTHER" id="PTHR36838:SF1">
    <property type="entry name" value="SLR1864 PROTEIN"/>
    <property type="match status" value="1"/>
</dbReference>
<keyword evidence="5 8" id="KW-0812">Transmembrane</keyword>
<keyword evidence="10" id="KW-1185">Reference proteome</keyword>
<organism evidence="9 10">
    <name type="scientific">Paenibacillus solisilvae</name>
    <dbReference type="NCBI Taxonomy" id="2486751"/>
    <lineage>
        <taxon>Bacteria</taxon>
        <taxon>Bacillati</taxon>
        <taxon>Bacillota</taxon>
        <taxon>Bacilli</taxon>
        <taxon>Bacillales</taxon>
        <taxon>Paenibacillaceae</taxon>
        <taxon>Paenibacillus</taxon>
    </lineage>
</organism>
<evidence type="ECO:0000256" key="5">
    <source>
        <dbReference type="ARBA" id="ARBA00022692"/>
    </source>
</evidence>
<keyword evidence="3" id="KW-0813">Transport</keyword>
<keyword evidence="7 8" id="KW-0472">Membrane</keyword>
<keyword evidence="6 8" id="KW-1133">Transmembrane helix</keyword>
<reference evidence="10" key="1">
    <citation type="journal article" date="2019" name="Int. J. Syst. Evol. Microbiol.">
        <title>The Global Catalogue of Microorganisms (GCM) 10K type strain sequencing project: providing services to taxonomists for standard genome sequencing and annotation.</title>
        <authorList>
            <consortium name="The Broad Institute Genomics Platform"/>
            <consortium name="The Broad Institute Genome Sequencing Center for Infectious Disease"/>
            <person name="Wu L."/>
            <person name="Ma J."/>
        </authorList>
    </citation>
    <scope>NUCLEOTIDE SEQUENCE [LARGE SCALE GENOMIC DNA]</scope>
    <source>
        <strain evidence="10">CGMCC 1.3240</strain>
    </source>
</reference>
<feature type="transmembrane region" description="Helical" evidence="8">
    <location>
        <begin position="36"/>
        <end position="54"/>
    </location>
</feature>
<keyword evidence="4" id="KW-1003">Cell membrane</keyword>
<evidence type="ECO:0000256" key="6">
    <source>
        <dbReference type="ARBA" id="ARBA00022989"/>
    </source>
</evidence>
<dbReference type="EMBL" id="JBHSOW010000121">
    <property type="protein sequence ID" value="MFC5653340.1"/>
    <property type="molecule type" value="Genomic_DNA"/>
</dbReference>
<comment type="similarity">
    <text evidence="2">Belongs to the auxin efflux carrier (TC 2.A.69) family.</text>
</comment>
<protein>
    <submittedName>
        <fullName evidence="9">AEC family transporter</fullName>
    </submittedName>
</protein>
<feature type="transmembrane region" description="Helical" evidence="8">
    <location>
        <begin position="279"/>
        <end position="299"/>
    </location>
</feature>
<evidence type="ECO:0000256" key="8">
    <source>
        <dbReference type="SAM" id="Phobius"/>
    </source>
</evidence>
<dbReference type="RefSeq" id="WP_379191992.1">
    <property type="nucleotide sequence ID" value="NZ_JBHSOW010000121.1"/>
</dbReference>
<feature type="transmembrane region" description="Helical" evidence="8">
    <location>
        <begin position="6"/>
        <end position="24"/>
    </location>
</feature>
<sequence length="302" mass="32853">MGNYWNVLLEVVLPIFMTCLCGILIQKWRRIDIQSLADVSLYILAPCLVLVSLAESKHNTANIKAIILFTLLHTLICWAAALLTSYLLRFKEESKATLSLTTIFGNANNYGLPILLLAYGADGFSQGINYVIMQIILVNTLGLYIASRAKVSTRQALLQIGKTPLLYSVLVGVVIFVSHIAIPKGIANGLHLMGNAYAAVVILILGVQLRNISLNGIKRWEVWVAVGLRVVIVPILSMLCIALLGIKGLLASVLLVQSSMPAAINTSVLVTKYGGDKELVTLTVAITTIISFVTLPYYINMN</sequence>
<name>A0ABW0W562_9BACL</name>
<evidence type="ECO:0000313" key="9">
    <source>
        <dbReference type="EMBL" id="MFC5653340.1"/>
    </source>
</evidence>
<comment type="subcellular location">
    <subcellularLocation>
        <location evidence="1">Cell membrane</location>
        <topology evidence="1">Multi-pass membrane protein</topology>
    </subcellularLocation>
</comment>
<feature type="transmembrane region" description="Helical" evidence="8">
    <location>
        <begin position="192"/>
        <end position="210"/>
    </location>
</feature>
<dbReference type="InterPro" id="IPR004776">
    <property type="entry name" value="Mem_transp_PIN-like"/>
</dbReference>
<evidence type="ECO:0000313" key="10">
    <source>
        <dbReference type="Proteomes" id="UP001596047"/>
    </source>
</evidence>
<evidence type="ECO:0000256" key="2">
    <source>
        <dbReference type="ARBA" id="ARBA00010145"/>
    </source>
</evidence>
<dbReference type="Pfam" id="PF03547">
    <property type="entry name" value="Mem_trans"/>
    <property type="match status" value="1"/>
</dbReference>
<evidence type="ECO:0000256" key="4">
    <source>
        <dbReference type="ARBA" id="ARBA00022475"/>
    </source>
</evidence>
<evidence type="ECO:0000256" key="3">
    <source>
        <dbReference type="ARBA" id="ARBA00022448"/>
    </source>
</evidence>